<evidence type="ECO:0000256" key="9">
    <source>
        <dbReference type="ARBA" id="ARBA00022989"/>
    </source>
</evidence>
<dbReference type="FunFam" id="3.30.200.20:FF:000178">
    <property type="entry name" value="serine/threonine-protein kinase PBS1-like"/>
    <property type="match status" value="1"/>
</dbReference>
<dbReference type="SMART" id="SM00108">
    <property type="entry name" value="B_lectin"/>
    <property type="match status" value="1"/>
</dbReference>
<evidence type="ECO:0000256" key="4">
    <source>
        <dbReference type="ARBA" id="ARBA00022692"/>
    </source>
</evidence>
<organism evidence="20 21">
    <name type="scientific">Eutrema salsugineum</name>
    <name type="common">Saltwater cress</name>
    <name type="synonym">Sisymbrium salsugineum</name>
    <dbReference type="NCBI Taxonomy" id="72664"/>
    <lineage>
        <taxon>Eukaryota</taxon>
        <taxon>Viridiplantae</taxon>
        <taxon>Streptophyta</taxon>
        <taxon>Embryophyta</taxon>
        <taxon>Tracheophyta</taxon>
        <taxon>Spermatophyta</taxon>
        <taxon>Magnoliopsida</taxon>
        <taxon>eudicotyledons</taxon>
        <taxon>Gunneridae</taxon>
        <taxon>Pentapetalae</taxon>
        <taxon>rosids</taxon>
        <taxon>malvids</taxon>
        <taxon>Brassicales</taxon>
        <taxon>Brassicaceae</taxon>
        <taxon>Eutremeae</taxon>
        <taxon>Eutrema</taxon>
    </lineage>
</organism>
<comment type="subcellular location">
    <subcellularLocation>
        <location evidence="1">Membrane</location>
        <topology evidence="1">Single-pass membrane protein</topology>
    </subcellularLocation>
</comment>
<dbReference type="Gene3D" id="1.10.510.10">
    <property type="entry name" value="Transferase(Phosphotransferase) domain 1"/>
    <property type="match status" value="1"/>
</dbReference>
<feature type="region of interest" description="Disordered" evidence="15">
    <location>
        <begin position="835"/>
        <end position="869"/>
    </location>
</feature>
<protein>
    <recommendedName>
        <fullName evidence="13">Receptor-like serine/threonine-protein kinase</fullName>
        <ecNumber evidence="13">2.7.11.1</ecNumber>
    </recommendedName>
</protein>
<dbReference type="GO" id="GO:0004674">
    <property type="term" value="F:protein serine/threonine kinase activity"/>
    <property type="evidence" value="ECO:0007669"/>
    <property type="project" value="UniProtKB-KW"/>
</dbReference>
<dbReference type="CDD" id="cd14066">
    <property type="entry name" value="STKc_IRAK"/>
    <property type="match status" value="1"/>
</dbReference>
<dbReference type="Gene3D" id="3.30.200.20">
    <property type="entry name" value="Phosphorylase Kinase, domain 1"/>
    <property type="match status" value="1"/>
</dbReference>
<name>V4NK38_EUTSA</name>
<evidence type="ECO:0000313" key="20">
    <source>
        <dbReference type="EMBL" id="ESQ46716.1"/>
    </source>
</evidence>
<dbReference type="PANTHER" id="PTHR47974:SF27">
    <property type="entry name" value="RECEPTOR-LIKE SERINE_THREONINE-PROTEIN KINASE"/>
    <property type="match status" value="1"/>
</dbReference>
<keyword evidence="11" id="KW-1015">Disulfide bond</keyword>
<evidence type="ECO:0000256" key="5">
    <source>
        <dbReference type="ARBA" id="ARBA00022729"/>
    </source>
</evidence>
<dbReference type="EC" id="2.7.11.1" evidence="13"/>
<feature type="signal peptide" evidence="17">
    <location>
        <begin position="1"/>
        <end position="21"/>
    </location>
</feature>
<keyword evidence="7 13" id="KW-0418">Kinase</keyword>
<evidence type="ECO:0000259" key="18">
    <source>
        <dbReference type="PROSITE" id="PS50011"/>
    </source>
</evidence>
<feature type="domain" description="Protein kinase" evidence="18">
    <location>
        <begin position="512"/>
        <end position="811"/>
    </location>
</feature>
<gene>
    <name evidence="20" type="ORF">EUTSA_v10027637mg</name>
</gene>
<dbReference type="GO" id="GO:0005524">
    <property type="term" value="F:ATP binding"/>
    <property type="evidence" value="ECO:0007669"/>
    <property type="project" value="UniProtKB-UniRule"/>
</dbReference>
<dbReference type="CDD" id="cd00028">
    <property type="entry name" value="B_lectin"/>
    <property type="match status" value="1"/>
</dbReference>
<keyword evidence="3 13" id="KW-0808">Transferase</keyword>
<reference evidence="20 21" key="1">
    <citation type="journal article" date="2013" name="Front. Plant Sci.">
        <title>The Reference Genome of the Halophytic Plant Eutrema salsugineum.</title>
        <authorList>
            <person name="Yang R."/>
            <person name="Jarvis D.E."/>
            <person name="Chen H."/>
            <person name="Beilstein M.A."/>
            <person name="Grimwood J."/>
            <person name="Jenkins J."/>
            <person name="Shu S."/>
            <person name="Prochnik S."/>
            <person name="Xin M."/>
            <person name="Ma C."/>
            <person name="Schmutz J."/>
            <person name="Wing R.A."/>
            <person name="Mitchell-Olds T."/>
            <person name="Schumaker K.S."/>
            <person name="Wang X."/>
        </authorList>
    </citation>
    <scope>NUCLEOTIDE SEQUENCE [LARGE SCALE GENOMIC DNA]</scope>
</reference>
<dbReference type="Pfam" id="PF00069">
    <property type="entry name" value="Pkinase"/>
    <property type="match status" value="1"/>
</dbReference>
<evidence type="ECO:0000256" key="13">
    <source>
        <dbReference type="PIRNR" id="PIRNR000641"/>
    </source>
</evidence>
<keyword evidence="2 13" id="KW-0723">Serine/threonine-protein kinase</keyword>
<evidence type="ECO:0000256" key="2">
    <source>
        <dbReference type="ARBA" id="ARBA00022527"/>
    </source>
</evidence>
<evidence type="ECO:0000256" key="11">
    <source>
        <dbReference type="ARBA" id="ARBA00023157"/>
    </source>
</evidence>
<dbReference type="PIRSF" id="PIRSF000641">
    <property type="entry name" value="SRK"/>
    <property type="match status" value="1"/>
</dbReference>
<dbReference type="PROSITE" id="PS00108">
    <property type="entry name" value="PROTEIN_KINASE_ST"/>
    <property type="match status" value="1"/>
</dbReference>
<dbReference type="SUPFAM" id="SSF51110">
    <property type="entry name" value="alpha-D-mannose-specific plant lectins"/>
    <property type="match status" value="1"/>
</dbReference>
<evidence type="ECO:0000256" key="16">
    <source>
        <dbReference type="SAM" id="Phobius"/>
    </source>
</evidence>
<keyword evidence="21" id="KW-1185">Reference proteome</keyword>
<evidence type="ECO:0000256" key="7">
    <source>
        <dbReference type="ARBA" id="ARBA00022777"/>
    </source>
</evidence>
<evidence type="ECO:0000256" key="3">
    <source>
        <dbReference type="ARBA" id="ARBA00022679"/>
    </source>
</evidence>
<dbReference type="InterPro" id="IPR001480">
    <property type="entry name" value="Bulb-type_lectin_dom"/>
</dbReference>
<keyword evidence="8 13" id="KW-0067">ATP-binding</keyword>
<feature type="compositionally biased region" description="Low complexity" evidence="15">
    <location>
        <begin position="848"/>
        <end position="862"/>
    </location>
</feature>
<dbReference type="InterPro" id="IPR008271">
    <property type="entry name" value="Ser/Thr_kinase_AS"/>
</dbReference>
<comment type="catalytic activity">
    <reaction evidence="13">
        <text>L-seryl-[protein] + ATP = O-phospho-L-seryl-[protein] + ADP + H(+)</text>
        <dbReference type="Rhea" id="RHEA:17989"/>
        <dbReference type="Rhea" id="RHEA-COMP:9863"/>
        <dbReference type="Rhea" id="RHEA-COMP:11604"/>
        <dbReference type="ChEBI" id="CHEBI:15378"/>
        <dbReference type="ChEBI" id="CHEBI:29999"/>
        <dbReference type="ChEBI" id="CHEBI:30616"/>
        <dbReference type="ChEBI" id="CHEBI:83421"/>
        <dbReference type="ChEBI" id="CHEBI:456216"/>
        <dbReference type="EC" id="2.7.11.1"/>
    </reaction>
</comment>
<dbReference type="Gene3D" id="2.90.10.10">
    <property type="entry name" value="Bulb-type lectin domain"/>
    <property type="match status" value="1"/>
</dbReference>
<evidence type="ECO:0000256" key="12">
    <source>
        <dbReference type="ARBA" id="ARBA00023180"/>
    </source>
</evidence>
<evidence type="ECO:0000313" key="21">
    <source>
        <dbReference type="Proteomes" id="UP000030689"/>
    </source>
</evidence>
<dbReference type="SUPFAM" id="SSF56112">
    <property type="entry name" value="Protein kinase-like (PK-like)"/>
    <property type="match status" value="1"/>
</dbReference>
<dbReference type="PROSITE" id="PS51257">
    <property type="entry name" value="PROKAR_LIPOPROTEIN"/>
    <property type="match status" value="1"/>
</dbReference>
<dbReference type="OrthoDB" id="1530339at2759"/>
<evidence type="ECO:0000256" key="10">
    <source>
        <dbReference type="ARBA" id="ARBA00023136"/>
    </source>
</evidence>
<dbReference type="Proteomes" id="UP000030689">
    <property type="component" value="Unassembled WGS sequence"/>
</dbReference>
<comment type="catalytic activity">
    <reaction evidence="13">
        <text>L-threonyl-[protein] + ATP = O-phospho-L-threonyl-[protein] + ADP + H(+)</text>
        <dbReference type="Rhea" id="RHEA:46608"/>
        <dbReference type="Rhea" id="RHEA-COMP:11060"/>
        <dbReference type="Rhea" id="RHEA-COMP:11605"/>
        <dbReference type="ChEBI" id="CHEBI:15378"/>
        <dbReference type="ChEBI" id="CHEBI:30013"/>
        <dbReference type="ChEBI" id="CHEBI:30616"/>
        <dbReference type="ChEBI" id="CHEBI:61977"/>
        <dbReference type="ChEBI" id="CHEBI:456216"/>
        <dbReference type="EC" id="2.7.11.1"/>
    </reaction>
</comment>
<dbReference type="KEGG" id="eus:EUTSA_v10027637mg"/>
<feature type="transmembrane region" description="Helical" evidence="16">
    <location>
        <begin position="439"/>
        <end position="463"/>
    </location>
</feature>
<keyword evidence="10 16" id="KW-0472">Membrane</keyword>
<feature type="chain" id="PRO_5004723579" description="Receptor-like serine/threonine-protein kinase" evidence="17">
    <location>
        <begin position="22"/>
        <end position="869"/>
    </location>
</feature>
<dbReference type="SMART" id="SM00220">
    <property type="entry name" value="S_TKc"/>
    <property type="match status" value="1"/>
</dbReference>
<dbReference type="PROSITE" id="PS00107">
    <property type="entry name" value="PROTEIN_KINASE_ATP"/>
    <property type="match status" value="1"/>
</dbReference>
<dbReference type="Pfam" id="PF01453">
    <property type="entry name" value="B_lectin"/>
    <property type="match status" value="1"/>
</dbReference>
<sequence length="869" mass="96117">MRSKFLVLFLCLYLLLVSVSCASFTEFVYPNFTASNLRFIDSSNGAFLFSRNSIFKAGLFSPGGDSSTHFYFSIIHVDSDSTIWSSNSDSPVSSSGKMNLSPLGLSVIEDGKGQIPVWSTPVLASPVYSLRLTDAGNLLLLDRFNASIWESFRFPTDTIVLGQKLPLGMSLSGSTSLYNFSTGDYKFVVVESGGFMMWKGHNYWKLRMHTRANVDSNFPVEFLTVTTSGLALMGQNGTTVIIRVALPPSSDFRLAKMDSSGKFIIRRFSGKKMVTEFSGPTDLCQIPFVCGTLGICHLDNDSENKSCSCPDEMQLDAGKKTCVPVSQSLSLPVSCEESKFSYLELELGVSYFATHFTDPVEHGFELSACHDLCSKNCSCVGVFYENTSRSCYLVKDSFGSLSLVKNSPDNHDLIGYVKLSFNKNSIAQSPGNKNRGSNFPLIALVLLPCSGFFLLIALGFLWWRRCAVMRYSSIREKQVTRPGSFGSGDLGSFHIPGLPQKFEFEELEQATDNFKMQIGSGGFGAVYKGTLPDETLVAVKKITNHGLHGRQEFCTEIAVIGNIRHTNLVKLRGFCARGRQLLLVYEYMNHGSLEKTLFGANGPVLEWQERFDIALGTARGLAYLHSGCDQKIIHCDVKPENILLHDHFQPKLSDFGLSKLLSQEESSLFTTMRGTRGYLAPEWITNTAISEKADVYSYGMVLLELVSGRKNCSFRSRSNSVTEENHQQCSSTTTSSSGLVYFPLYALDMHEQGRYMELADPRLEGRVTSQEIGKLVRIALCCVHEEPALRPTMAAVVGMFEGTIPLGNPRMESLNFLRFYGLRFAESSMVEGQNGESENMVFHRRESSNSGGSRLSSSYVASQEVSGPR</sequence>
<keyword evidence="12" id="KW-0325">Glycoprotein</keyword>
<proteinExistence type="inferred from homology"/>
<evidence type="ECO:0000256" key="15">
    <source>
        <dbReference type="SAM" id="MobiDB-lite"/>
    </source>
</evidence>
<dbReference type="GO" id="GO:0016020">
    <property type="term" value="C:membrane"/>
    <property type="evidence" value="ECO:0007669"/>
    <property type="project" value="UniProtKB-SubCell"/>
</dbReference>
<evidence type="ECO:0000256" key="1">
    <source>
        <dbReference type="ARBA" id="ARBA00004167"/>
    </source>
</evidence>
<evidence type="ECO:0000256" key="6">
    <source>
        <dbReference type="ARBA" id="ARBA00022741"/>
    </source>
</evidence>
<accession>V4NK38</accession>
<dbReference type="InterPro" id="IPR024171">
    <property type="entry name" value="SRK-like_kinase"/>
</dbReference>
<dbReference type="OMA" id="SRSCYLV"/>
<evidence type="ECO:0000259" key="19">
    <source>
        <dbReference type="PROSITE" id="PS50927"/>
    </source>
</evidence>
<dbReference type="InterPro" id="IPR017441">
    <property type="entry name" value="Protein_kinase_ATP_BS"/>
</dbReference>
<dbReference type="PROSITE" id="PS50927">
    <property type="entry name" value="BULB_LECTIN"/>
    <property type="match status" value="1"/>
</dbReference>
<evidence type="ECO:0000256" key="8">
    <source>
        <dbReference type="ARBA" id="ARBA00022840"/>
    </source>
</evidence>
<keyword evidence="9 16" id="KW-1133">Transmembrane helix</keyword>
<evidence type="ECO:0000256" key="14">
    <source>
        <dbReference type="PROSITE-ProRule" id="PRU10141"/>
    </source>
</evidence>
<dbReference type="GO" id="GO:0106310">
    <property type="term" value="F:protein serine kinase activity"/>
    <property type="evidence" value="ECO:0007669"/>
    <property type="project" value="RHEA"/>
</dbReference>
<dbReference type="Gramene" id="ESQ46716">
    <property type="protein sequence ID" value="ESQ46716"/>
    <property type="gene ID" value="EUTSA_v10027637mg"/>
</dbReference>
<dbReference type="InterPro" id="IPR000719">
    <property type="entry name" value="Prot_kinase_dom"/>
</dbReference>
<dbReference type="PANTHER" id="PTHR47974">
    <property type="entry name" value="OS07G0415500 PROTEIN"/>
    <property type="match status" value="1"/>
</dbReference>
<dbReference type="eggNOG" id="ENOG502QU6U">
    <property type="taxonomic scope" value="Eukaryota"/>
</dbReference>
<evidence type="ECO:0000256" key="17">
    <source>
        <dbReference type="SAM" id="SignalP"/>
    </source>
</evidence>
<keyword evidence="6 13" id="KW-0547">Nucleotide-binding</keyword>
<keyword evidence="5 17" id="KW-0732">Signal</keyword>
<dbReference type="PROSITE" id="PS50011">
    <property type="entry name" value="PROTEIN_KINASE_DOM"/>
    <property type="match status" value="1"/>
</dbReference>
<dbReference type="AlphaFoldDB" id="V4NK38"/>
<feature type="domain" description="Bulb-type lectin" evidence="19">
    <location>
        <begin position="33"/>
        <end position="153"/>
    </location>
</feature>
<dbReference type="InterPro" id="IPR011009">
    <property type="entry name" value="Kinase-like_dom_sf"/>
</dbReference>
<dbReference type="EMBL" id="KI517416">
    <property type="protein sequence ID" value="ESQ46716.1"/>
    <property type="molecule type" value="Genomic_DNA"/>
</dbReference>
<dbReference type="FunFam" id="1.10.510.10:FF:000589">
    <property type="entry name" value="Serine/threonine-protein kinase"/>
    <property type="match status" value="1"/>
</dbReference>
<keyword evidence="4 16" id="KW-0812">Transmembrane</keyword>
<feature type="binding site" evidence="14">
    <location>
        <position position="541"/>
    </location>
    <ligand>
        <name>ATP</name>
        <dbReference type="ChEBI" id="CHEBI:30616"/>
    </ligand>
</feature>
<dbReference type="InterPro" id="IPR036426">
    <property type="entry name" value="Bulb-type_lectin_dom_sf"/>
</dbReference>
<comment type="similarity">
    <text evidence="13">Belongs to the protein kinase superfamily. Ser/Thr protein kinase family.</text>
</comment>